<proteinExistence type="predicted"/>
<dbReference type="PANTHER" id="PTHR34779">
    <property type="entry name" value="OS09G0542900 PROTEIN"/>
    <property type="match status" value="1"/>
</dbReference>
<evidence type="ECO:0000256" key="1">
    <source>
        <dbReference type="SAM" id="MobiDB-lite"/>
    </source>
</evidence>
<feature type="compositionally biased region" description="Basic and acidic residues" evidence="1">
    <location>
        <begin position="145"/>
        <end position="159"/>
    </location>
</feature>
<dbReference type="AlphaFoldDB" id="A0AAV6JMY6"/>
<accession>A0AAV6JMY6</accession>
<dbReference type="InterPro" id="IPR038796">
    <property type="entry name" value="At1g76070-like"/>
</dbReference>
<sequence length="495" mass="56448">MEKVVRSRNKFLKFYLSRNFLKFLPPRAAPAITNPFSPKKDKRSDVPIKHKSHLYKGFSGPIVSIVPEEARRKIHSASFRAHEPTSPKVSCMGQIKKHKKKTKIITKDKHVSLPTNFKPGNSNHEAKKKALGFGKLFGGAWPHGRKFDDSKGKPSKLVDRSAPGLGQMKRLPSRRNSLANFDWTAQIAPVDGDYGQDYFSDEESEGEEKEVIIPFSAPIILVGGGGIVADAFLMAHDPYSLLNVALSIFVALDKFFEFYTDIPEEKEVKYASRKLYGYVSTWWERLQSNRLRQYKQPIRTWPRMRRLMSDRFLQTNHAQMLYQEYRRKLESKQSFQEFSSSNIISILDKWNGYEIKKEEGDRVELDADKEVAEEIVKEVAIQVDDTKIVTDVGDQVVEDQNNCTLEVVDTNISELHNSKMDDCYKVALQVATVERVDDDIDKPKEEKSIEFITTTTVDEHSLEAIQLSTIGVHVPLEKDILMAGNNFLDTKAICA</sequence>
<reference evidence="2" key="1">
    <citation type="submission" date="2020-08" db="EMBL/GenBank/DDBJ databases">
        <title>Plant Genome Project.</title>
        <authorList>
            <person name="Zhang R.-G."/>
        </authorList>
    </citation>
    <scope>NUCLEOTIDE SEQUENCE</scope>
    <source>
        <strain evidence="2">WSP0</strain>
        <tissue evidence="2">Leaf</tissue>
    </source>
</reference>
<comment type="caution">
    <text evidence="2">The sequence shown here is derived from an EMBL/GenBank/DDBJ whole genome shotgun (WGS) entry which is preliminary data.</text>
</comment>
<organism evidence="2 3">
    <name type="scientific">Rhododendron griersonianum</name>
    <dbReference type="NCBI Taxonomy" id="479676"/>
    <lineage>
        <taxon>Eukaryota</taxon>
        <taxon>Viridiplantae</taxon>
        <taxon>Streptophyta</taxon>
        <taxon>Embryophyta</taxon>
        <taxon>Tracheophyta</taxon>
        <taxon>Spermatophyta</taxon>
        <taxon>Magnoliopsida</taxon>
        <taxon>eudicotyledons</taxon>
        <taxon>Gunneridae</taxon>
        <taxon>Pentapetalae</taxon>
        <taxon>asterids</taxon>
        <taxon>Ericales</taxon>
        <taxon>Ericaceae</taxon>
        <taxon>Ericoideae</taxon>
        <taxon>Rhodoreae</taxon>
        <taxon>Rhododendron</taxon>
    </lineage>
</organism>
<gene>
    <name evidence="2" type="ORF">RHGRI_022134</name>
</gene>
<keyword evidence="3" id="KW-1185">Reference proteome</keyword>
<dbReference type="Proteomes" id="UP000823749">
    <property type="component" value="Chromosome 7"/>
</dbReference>
<name>A0AAV6JMY6_9ERIC</name>
<protein>
    <submittedName>
        <fullName evidence="2">Uncharacterized protein</fullName>
    </submittedName>
</protein>
<evidence type="ECO:0000313" key="3">
    <source>
        <dbReference type="Proteomes" id="UP000823749"/>
    </source>
</evidence>
<dbReference type="PANTHER" id="PTHR34779:SF1">
    <property type="entry name" value="OS09G0542900 PROTEIN"/>
    <property type="match status" value="1"/>
</dbReference>
<feature type="region of interest" description="Disordered" evidence="1">
    <location>
        <begin position="144"/>
        <end position="170"/>
    </location>
</feature>
<evidence type="ECO:0000313" key="2">
    <source>
        <dbReference type="EMBL" id="KAG5542487.1"/>
    </source>
</evidence>
<dbReference type="EMBL" id="JACTNZ010000007">
    <property type="protein sequence ID" value="KAG5542487.1"/>
    <property type="molecule type" value="Genomic_DNA"/>
</dbReference>